<organism evidence="1 2">
    <name type="scientific">Sphaerotilus microaerophilus</name>
    <dbReference type="NCBI Taxonomy" id="2914710"/>
    <lineage>
        <taxon>Bacteria</taxon>
        <taxon>Pseudomonadati</taxon>
        <taxon>Pseudomonadota</taxon>
        <taxon>Betaproteobacteria</taxon>
        <taxon>Burkholderiales</taxon>
        <taxon>Sphaerotilaceae</taxon>
        <taxon>Sphaerotilus</taxon>
    </lineage>
</organism>
<keyword evidence="2" id="KW-1185">Reference proteome</keyword>
<protein>
    <submittedName>
        <fullName evidence="1">Uncharacterized protein</fullName>
    </submittedName>
</protein>
<accession>A0ABN6PMA5</accession>
<name>A0ABN6PMA5_9BURK</name>
<dbReference type="Proteomes" id="UP001057498">
    <property type="component" value="Chromosome"/>
</dbReference>
<proteinExistence type="predicted"/>
<gene>
    <name evidence="1" type="ORF">CATMQ487_32900</name>
</gene>
<evidence type="ECO:0000313" key="1">
    <source>
        <dbReference type="EMBL" id="BDI06320.1"/>
    </source>
</evidence>
<evidence type="ECO:0000313" key="2">
    <source>
        <dbReference type="Proteomes" id="UP001057498"/>
    </source>
</evidence>
<sequence length="100" mass="10561">MRLDMADCVMNSFSVARDTLLSATTQRKASTKRRFMCGEPPVPAAAAAARVLPAADPARLACDARGAREPEVRASREPFDAGQGLALAEMGNFDSVGSHP</sequence>
<reference evidence="1" key="1">
    <citation type="submission" date="2022-04" db="EMBL/GenBank/DDBJ databases">
        <title>Whole genome sequence of Sphaerotilus sp. FB-5.</title>
        <authorList>
            <person name="Takeda M."/>
            <person name="Narihara S."/>
            <person name="Akimoto M."/>
            <person name="Akimoto R."/>
            <person name="Nishiyashiki S."/>
            <person name="Murakami T."/>
        </authorList>
    </citation>
    <scope>NUCLEOTIDE SEQUENCE</scope>
    <source>
        <strain evidence="1">FB-5</strain>
    </source>
</reference>
<dbReference type="EMBL" id="AP025730">
    <property type="protein sequence ID" value="BDI06320.1"/>
    <property type="molecule type" value="Genomic_DNA"/>
</dbReference>